<reference evidence="2 3" key="1">
    <citation type="submission" date="2019-10" db="EMBL/GenBank/DDBJ databases">
        <title>Assembly and Annotation for the nematode Trichostrongylus colubriformis.</title>
        <authorList>
            <person name="Martin J."/>
        </authorList>
    </citation>
    <scope>NUCLEOTIDE SEQUENCE [LARGE SCALE GENOMIC DNA]</scope>
    <source>
        <strain evidence="2">G859</strain>
        <tissue evidence="2">Whole worm</tissue>
    </source>
</reference>
<dbReference type="EMBL" id="WIXE01017745">
    <property type="protein sequence ID" value="KAK5971470.1"/>
    <property type="molecule type" value="Genomic_DNA"/>
</dbReference>
<proteinExistence type="predicted"/>
<keyword evidence="3" id="KW-1185">Reference proteome</keyword>
<dbReference type="Pfam" id="PF13474">
    <property type="entry name" value="SnoaL_3"/>
    <property type="match status" value="1"/>
</dbReference>
<gene>
    <name evidence="2" type="ORF">GCK32_014233</name>
</gene>
<dbReference type="AlphaFoldDB" id="A0AAN8FKI6"/>
<evidence type="ECO:0000313" key="2">
    <source>
        <dbReference type="EMBL" id="KAK5971470.1"/>
    </source>
</evidence>
<dbReference type="Proteomes" id="UP001331761">
    <property type="component" value="Unassembled WGS sequence"/>
</dbReference>
<dbReference type="Gene3D" id="3.10.450.50">
    <property type="match status" value="1"/>
</dbReference>
<accession>A0AAN8FKI6</accession>
<sequence>MSRIQLIQAMATSVSFQKTTEDVKAILEPRYESMEKYYLLGDMEKLMNFYHPDAMVIDNGINVAYTRNEIKMVFKKYFDKYGTVGFEISDAEYLGCDDHLVYHCKCLIPSSETNVEKVKITSIWKCCKGDWLIYYEEYASDE</sequence>
<organism evidence="2 3">
    <name type="scientific">Trichostrongylus colubriformis</name>
    <name type="common">Black scour worm</name>
    <dbReference type="NCBI Taxonomy" id="6319"/>
    <lineage>
        <taxon>Eukaryota</taxon>
        <taxon>Metazoa</taxon>
        <taxon>Ecdysozoa</taxon>
        <taxon>Nematoda</taxon>
        <taxon>Chromadorea</taxon>
        <taxon>Rhabditida</taxon>
        <taxon>Rhabditina</taxon>
        <taxon>Rhabditomorpha</taxon>
        <taxon>Strongyloidea</taxon>
        <taxon>Trichostrongylidae</taxon>
        <taxon>Trichostrongylus</taxon>
    </lineage>
</organism>
<comment type="caution">
    <text evidence="2">The sequence shown here is derived from an EMBL/GenBank/DDBJ whole genome shotgun (WGS) entry which is preliminary data.</text>
</comment>
<dbReference type="InterPro" id="IPR032710">
    <property type="entry name" value="NTF2-like_dom_sf"/>
</dbReference>
<evidence type="ECO:0000313" key="3">
    <source>
        <dbReference type="Proteomes" id="UP001331761"/>
    </source>
</evidence>
<feature type="domain" description="SnoaL-like" evidence="1">
    <location>
        <begin position="41"/>
        <end position="134"/>
    </location>
</feature>
<evidence type="ECO:0000259" key="1">
    <source>
        <dbReference type="Pfam" id="PF13474"/>
    </source>
</evidence>
<protein>
    <submittedName>
        <fullName evidence="2">SnoaL domain-containing protein</fullName>
    </submittedName>
</protein>
<dbReference type="InterPro" id="IPR037401">
    <property type="entry name" value="SnoaL-like"/>
</dbReference>
<name>A0AAN8FKI6_TRICO</name>
<dbReference type="SUPFAM" id="SSF54427">
    <property type="entry name" value="NTF2-like"/>
    <property type="match status" value="1"/>
</dbReference>